<feature type="chain" id="PRO_5043552192" evidence="1">
    <location>
        <begin position="27"/>
        <end position="247"/>
    </location>
</feature>
<protein>
    <submittedName>
        <fullName evidence="2">Uncharacterized protein</fullName>
    </submittedName>
</protein>
<dbReference type="EMBL" id="JAHXZJ010000002">
    <property type="protein sequence ID" value="KAH0563977.1"/>
    <property type="molecule type" value="Genomic_DNA"/>
</dbReference>
<evidence type="ECO:0000256" key="1">
    <source>
        <dbReference type="SAM" id="SignalP"/>
    </source>
</evidence>
<sequence>MPVNHSVMNKLTLSICVLFLGLQAAGQKWPRSIDNQRYERRPNNIYGEIQSEYVGQEFRADKAAQEDEVALVKMLSEAGPIDFEKWDSIGERVISRANVTEETKRVVRQVKKQRPGFFWTLFRVFFETINDTRSTIQQVGDVLAENIVSDTTTKAPKISPQGKHTAVTAPADVTISATNQISTTEAPFKLTRSTLENIVRRNVRGLVRLFNIEWKDAITQSRVNIKKFRKELSKSAEPFLLDNPDAY</sequence>
<keyword evidence="1" id="KW-0732">Signal</keyword>
<reference evidence="2 3" key="1">
    <citation type="journal article" date="2021" name="J. Hered.">
        <title>A chromosome-level genome assembly of the parasitoid wasp, Cotesia glomerata (Hymenoptera: Braconidae).</title>
        <authorList>
            <person name="Pinto B.J."/>
            <person name="Weis J.J."/>
            <person name="Gamble T."/>
            <person name="Ode P.J."/>
            <person name="Paul R."/>
            <person name="Zaspel J.M."/>
        </authorList>
    </citation>
    <scope>NUCLEOTIDE SEQUENCE [LARGE SCALE GENOMIC DNA]</scope>
    <source>
        <strain evidence="2">CgM1</strain>
    </source>
</reference>
<keyword evidence="3" id="KW-1185">Reference proteome</keyword>
<comment type="caution">
    <text evidence="2">The sequence shown here is derived from an EMBL/GenBank/DDBJ whole genome shotgun (WGS) entry which is preliminary data.</text>
</comment>
<evidence type="ECO:0000313" key="2">
    <source>
        <dbReference type="EMBL" id="KAH0563977.1"/>
    </source>
</evidence>
<accession>A0AAV7J4N2</accession>
<dbReference type="AlphaFoldDB" id="A0AAV7J4N2"/>
<name>A0AAV7J4N2_COTGL</name>
<organism evidence="2 3">
    <name type="scientific">Cotesia glomerata</name>
    <name type="common">Lepidopteran parasitic wasp</name>
    <name type="synonym">Apanteles glomeratus</name>
    <dbReference type="NCBI Taxonomy" id="32391"/>
    <lineage>
        <taxon>Eukaryota</taxon>
        <taxon>Metazoa</taxon>
        <taxon>Ecdysozoa</taxon>
        <taxon>Arthropoda</taxon>
        <taxon>Hexapoda</taxon>
        <taxon>Insecta</taxon>
        <taxon>Pterygota</taxon>
        <taxon>Neoptera</taxon>
        <taxon>Endopterygota</taxon>
        <taxon>Hymenoptera</taxon>
        <taxon>Apocrita</taxon>
        <taxon>Ichneumonoidea</taxon>
        <taxon>Braconidae</taxon>
        <taxon>Microgastrinae</taxon>
        <taxon>Cotesia</taxon>
    </lineage>
</organism>
<gene>
    <name evidence="2" type="ORF">KQX54_008459</name>
</gene>
<proteinExistence type="predicted"/>
<dbReference type="Proteomes" id="UP000826195">
    <property type="component" value="Unassembled WGS sequence"/>
</dbReference>
<evidence type="ECO:0000313" key="3">
    <source>
        <dbReference type="Proteomes" id="UP000826195"/>
    </source>
</evidence>
<feature type="signal peptide" evidence="1">
    <location>
        <begin position="1"/>
        <end position="26"/>
    </location>
</feature>